<evidence type="ECO:0000256" key="1">
    <source>
        <dbReference type="SAM" id="MobiDB-lite"/>
    </source>
</evidence>
<protein>
    <submittedName>
        <fullName evidence="2">Pectate lyase</fullName>
    </submittedName>
</protein>
<dbReference type="Proteomes" id="UP000306145">
    <property type="component" value="Unassembled WGS sequence"/>
</dbReference>
<feature type="compositionally biased region" description="Low complexity" evidence="1">
    <location>
        <begin position="17"/>
        <end position="32"/>
    </location>
</feature>
<feature type="compositionally biased region" description="Pro residues" evidence="1">
    <location>
        <begin position="1"/>
        <end position="11"/>
    </location>
</feature>
<keyword evidence="2" id="KW-0456">Lyase</keyword>
<organism evidence="2 3">
    <name type="scientific">Micromonospora orduensis</name>
    <dbReference type="NCBI Taxonomy" id="1420891"/>
    <lineage>
        <taxon>Bacteria</taxon>
        <taxon>Bacillati</taxon>
        <taxon>Actinomycetota</taxon>
        <taxon>Actinomycetes</taxon>
        <taxon>Micromonosporales</taxon>
        <taxon>Micromonosporaceae</taxon>
        <taxon>Micromonospora</taxon>
    </lineage>
</organism>
<dbReference type="InterPro" id="IPR008979">
    <property type="entry name" value="Galactose-bd-like_sf"/>
</dbReference>
<reference evidence="2 3" key="1">
    <citation type="submission" date="2019-06" db="EMBL/GenBank/DDBJ databases">
        <title>Micromonospora ordensis sp. nov., isolated from deep marine sediment.</title>
        <authorList>
            <person name="Veyisoglu A."/>
            <person name="Carro L."/>
            <person name="Klenk H.-P."/>
            <person name="Sahin N."/>
        </authorList>
    </citation>
    <scope>NUCLEOTIDE SEQUENCE [LARGE SCALE GENOMIC DNA]</scope>
    <source>
        <strain evidence="2 3">S2509</strain>
    </source>
</reference>
<keyword evidence="3" id="KW-1185">Reference proteome</keyword>
<dbReference type="EMBL" id="VDFY01000164">
    <property type="protein sequence ID" value="TNH27855.1"/>
    <property type="molecule type" value="Genomic_DNA"/>
</dbReference>
<dbReference type="GO" id="GO:0016829">
    <property type="term" value="F:lyase activity"/>
    <property type="evidence" value="ECO:0007669"/>
    <property type="project" value="UniProtKB-KW"/>
</dbReference>
<gene>
    <name evidence="2" type="ORF">FHG89_16810</name>
</gene>
<evidence type="ECO:0000313" key="2">
    <source>
        <dbReference type="EMBL" id="TNH27855.1"/>
    </source>
</evidence>
<dbReference type="AlphaFoldDB" id="A0A5C4QLB1"/>
<sequence>TTPPPTTPPPGSGTNLSLGAGADGSSKASGTSYGNVRDGNLGTYWSPAGSTGTISIKWGSATRVSRVIIREPSGTQGSIGSWQLVNNDTGTVLASGSGAGAITFAATSLSKINFTITSSGGAPRVGEFETYAS</sequence>
<dbReference type="SUPFAM" id="SSF49785">
    <property type="entry name" value="Galactose-binding domain-like"/>
    <property type="match status" value="1"/>
</dbReference>
<evidence type="ECO:0000313" key="3">
    <source>
        <dbReference type="Proteomes" id="UP000306145"/>
    </source>
</evidence>
<feature type="region of interest" description="Disordered" evidence="1">
    <location>
        <begin position="1"/>
        <end position="40"/>
    </location>
</feature>
<name>A0A5C4QLB1_9ACTN</name>
<comment type="caution">
    <text evidence="2">The sequence shown here is derived from an EMBL/GenBank/DDBJ whole genome shotgun (WGS) entry which is preliminary data.</text>
</comment>
<accession>A0A5C4QLB1</accession>
<dbReference type="Gene3D" id="2.60.120.260">
    <property type="entry name" value="Galactose-binding domain-like"/>
    <property type="match status" value="1"/>
</dbReference>
<proteinExistence type="predicted"/>
<feature type="non-terminal residue" evidence="2">
    <location>
        <position position="1"/>
    </location>
</feature>